<gene>
    <name evidence="1" type="ORF">BKA10_000139</name>
</gene>
<dbReference type="AlphaFoldDB" id="A0AA40SLK5"/>
<comment type="caution">
    <text evidence="1">The sequence shown here is derived from an EMBL/GenBank/DDBJ whole genome shotgun (WGS) entry which is preliminary data.</text>
</comment>
<sequence length="96" mass="10736">MIPGAFVVRGSTSFPWARLRILRWVPLAATGAFTRVLEEIVTGPDAAALAPGQFETVERGGELFRVVPDIAQRAERAVWEAKLFRDLRDRADSTRR</sequence>
<name>A0AA40SLK5_9MICO</name>
<dbReference type="RefSeq" id="WP_183498029.1">
    <property type="nucleotide sequence ID" value="NZ_BAABCO010000003.1"/>
</dbReference>
<evidence type="ECO:0000313" key="1">
    <source>
        <dbReference type="EMBL" id="MBB4138345.1"/>
    </source>
</evidence>
<accession>A0AA40SLK5</accession>
<evidence type="ECO:0000313" key="2">
    <source>
        <dbReference type="Proteomes" id="UP000549113"/>
    </source>
</evidence>
<organism evidence="1 2">
    <name type="scientific">Microbacterium invictum</name>
    <dbReference type="NCBI Taxonomy" id="515415"/>
    <lineage>
        <taxon>Bacteria</taxon>
        <taxon>Bacillati</taxon>
        <taxon>Actinomycetota</taxon>
        <taxon>Actinomycetes</taxon>
        <taxon>Micrococcales</taxon>
        <taxon>Microbacteriaceae</taxon>
        <taxon>Microbacterium</taxon>
    </lineage>
</organism>
<reference evidence="1 2" key="1">
    <citation type="submission" date="2020-08" db="EMBL/GenBank/DDBJ databases">
        <title>Sequencing the genomes of 1000 actinobacteria strains.</title>
        <authorList>
            <person name="Klenk H.-P."/>
        </authorList>
    </citation>
    <scope>NUCLEOTIDE SEQUENCE [LARGE SCALE GENOMIC DNA]</scope>
    <source>
        <strain evidence="1 2">DSM 19600</strain>
    </source>
</reference>
<keyword evidence="2" id="KW-1185">Reference proteome</keyword>
<dbReference type="EMBL" id="JACIFH010000001">
    <property type="protein sequence ID" value="MBB4138345.1"/>
    <property type="molecule type" value="Genomic_DNA"/>
</dbReference>
<proteinExistence type="predicted"/>
<dbReference type="Proteomes" id="UP000549113">
    <property type="component" value="Unassembled WGS sequence"/>
</dbReference>
<protein>
    <submittedName>
        <fullName evidence="1">Uncharacterized protein</fullName>
    </submittedName>
</protein>